<evidence type="ECO:0000256" key="3">
    <source>
        <dbReference type="ARBA" id="ARBA00022692"/>
    </source>
</evidence>
<dbReference type="PANTHER" id="PTHR22730">
    <property type="entry name" value="PROMININ PROM PROTEIN"/>
    <property type="match status" value="1"/>
</dbReference>
<evidence type="ECO:0000256" key="4">
    <source>
        <dbReference type="ARBA" id="ARBA00022989"/>
    </source>
</evidence>
<feature type="signal peptide" evidence="10">
    <location>
        <begin position="1"/>
        <end position="21"/>
    </location>
</feature>
<comment type="subcellular location">
    <subcellularLocation>
        <location evidence="1">Membrane</location>
        <topology evidence="1">Multi-pass membrane protein</topology>
    </subcellularLocation>
</comment>
<accession>A0A653DUE9</accession>
<feature type="coiled-coil region" evidence="7">
    <location>
        <begin position="756"/>
        <end position="791"/>
    </location>
</feature>
<keyword evidence="3 9" id="KW-0812">Transmembrane</keyword>
<dbReference type="InterPro" id="IPR008795">
    <property type="entry name" value="Prominin"/>
</dbReference>
<keyword evidence="12" id="KW-1185">Reference proteome</keyword>
<keyword evidence="6" id="KW-0325">Glycoprotein</keyword>
<evidence type="ECO:0000256" key="10">
    <source>
        <dbReference type="SAM" id="SignalP"/>
    </source>
</evidence>
<name>A0A653DUE9_CALMS</name>
<evidence type="ECO:0000256" key="1">
    <source>
        <dbReference type="ARBA" id="ARBA00004141"/>
    </source>
</evidence>
<feature type="transmembrane region" description="Helical" evidence="9">
    <location>
        <begin position="484"/>
        <end position="508"/>
    </location>
</feature>
<evidence type="ECO:0000313" key="11">
    <source>
        <dbReference type="EMBL" id="VEN63165.1"/>
    </source>
</evidence>
<dbReference type="Proteomes" id="UP000410492">
    <property type="component" value="Unassembled WGS sequence"/>
</dbReference>
<feature type="compositionally biased region" description="Polar residues" evidence="8">
    <location>
        <begin position="82"/>
        <end position="93"/>
    </location>
</feature>
<gene>
    <name evidence="11" type="ORF">CALMAC_LOCUS20070</name>
</gene>
<protein>
    <submittedName>
        <fullName evidence="11">Uncharacterized protein</fullName>
    </submittedName>
</protein>
<evidence type="ECO:0000256" key="6">
    <source>
        <dbReference type="ARBA" id="ARBA00023180"/>
    </source>
</evidence>
<dbReference type="EMBL" id="CAACVG010014436">
    <property type="protein sequence ID" value="VEN63165.1"/>
    <property type="molecule type" value="Genomic_DNA"/>
</dbReference>
<feature type="transmembrane region" description="Helical" evidence="9">
    <location>
        <begin position="216"/>
        <end position="235"/>
    </location>
</feature>
<dbReference type="AlphaFoldDB" id="A0A653DUE9"/>
<evidence type="ECO:0000313" key="12">
    <source>
        <dbReference type="Proteomes" id="UP000410492"/>
    </source>
</evidence>
<reference evidence="11 12" key="1">
    <citation type="submission" date="2019-01" db="EMBL/GenBank/DDBJ databases">
        <authorList>
            <person name="Sayadi A."/>
        </authorList>
    </citation>
    <scope>NUCLEOTIDE SEQUENCE [LARGE SCALE GENOMIC DNA]</scope>
</reference>
<proteinExistence type="inferred from homology"/>
<feature type="transmembrane region" description="Helical" evidence="9">
    <location>
        <begin position="163"/>
        <end position="185"/>
    </location>
</feature>
<dbReference type="Pfam" id="PF05478">
    <property type="entry name" value="Prominin"/>
    <property type="match status" value="1"/>
</dbReference>
<evidence type="ECO:0000256" key="7">
    <source>
        <dbReference type="SAM" id="Coils"/>
    </source>
</evidence>
<keyword evidence="4 9" id="KW-1133">Transmembrane helix</keyword>
<feature type="transmembrane region" description="Helical" evidence="9">
    <location>
        <begin position="832"/>
        <end position="851"/>
    </location>
</feature>
<feature type="transmembrane region" description="Helical" evidence="9">
    <location>
        <begin position="520"/>
        <end position="539"/>
    </location>
</feature>
<comment type="similarity">
    <text evidence="2">Belongs to the prominin family.</text>
</comment>
<keyword evidence="7" id="KW-0175">Coiled coil</keyword>
<evidence type="ECO:0000256" key="8">
    <source>
        <dbReference type="SAM" id="MobiDB-lite"/>
    </source>
</evidence>
<organism evidence="11 12">
    <name type="scientific">Callosobruchus maculatus</name>
    <name type="common">Southern cowpea weevil</name>
    <name type="synonym">Pulse bruchid</name>
    <dbReference type="NCBI Taxonomy" id="64391"/>
    <lineage>
        <taxon>Eukaryota</taxon>
        <taxon>Metazoa</taxon>
        <taxon>Ecdysozoa</taxon>
        <taxon>Arthropoda</taxon>
        <taxon>Hexapoda</taxon>
        <taxon>Insecta</taxon>
        <taxon>Pterygota</taxon>
        <taxon>Neoptera</taxon>
        <taxon>Endopterygota</taxon>
        <taxon>Coleoptera</taxon>
        <taxon>Polyphaga</taxon>
        <taxon>Cucujiformia</taxon>
        <taxon>Chrysomeloidea</taxon>
        <taxon>Chrysomelidae</taxon>
        <taxon>Bruchinae</taxon>
        <taxon>Bruchini</taxon>
        <taxon>Callosobruchus</taxon>
    </lineage>
</organism>
<sequence>MAYHGLLLFIVLIYCFEKGHSGLTRANEPLLALTENCTFPHGLLLDEKSDSVSDYKVIKEDSSDTSWISKSQLHKENETESQKSGFESPNSGQLQFLDIPKGDDMRISELHLDEEQLPLETVSNLMSFLEPSQFPMDILLDNYRNHTPIGLLAFKVLKMDIALISWTVVWAVLSVSIPIVLAANLCCTRDLRSRCDDNFSIDSDIRQDKTKRCLKILLHLLAILYLIPTVIIVAANEKMAKSLNKLPESLDVMYGDVHTFIKNTHMQISFAATSSTDIAIEEISKDLEAMNILLGVPYQQVISSDTGIDAVLFNLEDLKMSAAKISTIVADLMIDCRSAKLSGEMLQDQLTEISGQLTVARQQCATKDRALCYTLQYSGYDVTFTLENITKEEKLRDLEKVVSAESFNNTLDIPRTNFGNLPNQMLLQSSTFSSDLKDLLRKKRSEVFSSITSLDQLMRTVSESVKYSQQNTTAGAQKLSEWSLLIWLAIVGISSLLCLTWILLLCGAPCTNNDPSPKEASTLAAALAFAALAGIIVWGQATVALLLGAHGHAWVCQPLFDHPHYPVLSGLFDPEGLFYKNGIFHMFTQDGNESLTVKNVLKNCQRDQSAYRSFNLHNQVNVDKLFKVDDWTSLKELLNNFTTTRTSLDILGPALRLNLQSLSTLSIANLTSYRLQASEPITRKDLDTFADQLNTVARQMVDSVSSRKMDNIAYSVRRIINNELRQLKKIKSVVLYKITTLEILLPPLNRQVNQSLRDLQRIQSYLENEEHELEKQNRKRYSNRLENYLQELYTYVDSKIGREIGKCRPLWRVYHSARLYVCKFVIDSLNTIALFSYLSVLICAVICPVAIKLLKISRMGSDYVAGSLRDSQRGLILDNGLNWATPPTSCTPEERHSPTITSPQFGHHPSSPVWTTEPGSSRQFMSSVVPPTPPSPSLVHIAPTGIHERMTQECGSPYSGVRLATLGGRDHHRLRF</sequence>
<keyword evidence="5 9" id="KW-0472">Membrane</keyword>
<dbReference type="PANTHER" id="PTHR22730:SF1">
    <property type="entry name" value="PROMININ-LIKE PROTEIN"/>
    <property type="match status" value="1"/>
</dbReference>
<keyword evidence="10" id="KW-0732">Signal</keyword>
<evidence type="ECO:0000256" key="9">
    <source>
        <dbReference type="SAM" id="Phobius"/>
    </source>
</evidence>
<feature type="chain" id="PRO_5024972012" evidence="10">
    <location>
        <begin position="22"/>
        <end position="976"/>
    </location>
</feature>
<dbReference type="OrthoDB" id="8188647at2759"/>
<dbReference type="GO" id="GO:0016020">
    <property type="term" value="C:membrane"/>
    <property type="evidence" value="ECO:0007669"/>
    <property type="project" value="UniProtKB-SubCell"/>
</dbReference>
<evidence type="ECO:0000256" key="5">
    <source>
        <dbReference type="ARBA" id="ARBA00023136"/>
    </source>
</evidence>
<evidence type="ECO:0000256" key="2">
    <source>
        <dbReference type="ARBA" id="ARBA00006058"/>
    </source>
</evidence>
<feature type="region of interest" description="Disordered" evidence="8">
    <location>
        <begin position="69"/>
        <end position="93"/>
    </location>
</feature>
<feature type="region of interest" description="Disordered" evidence="8">
    <location>
        <begin position="888"/>
        <end position="917"/>
    </location>
</feature>